<name>A0A6D2I5W2_9BRAS</name>
<dbReference type="Proteomes" id="UP000467841">
    <property type="component" value="Unassembled WGS sequence"/>
</dbReference>
<dbReference type="EMBL" id="CACVBM020000777">
    <property type="protein sequence ID" value="CAA7023471.1"/>
    <property type="molecule type" value="Genomic_DNA"/>
</dbReference>
<sequence>MLSLSVRRSVRNVARLCNSSSIPVSRFLSSSPSLGLRSLALTTRNYSSGVSSYHASTISHYSSSYSSSSSSSSAVLQSDSAQEKTRSLPFHEGIHSVVQIFELRSGPKPREPWNSTREEKKCLGCGLVISGRGILTDSHTVTGVHSWLRVRKYGSPTFYTAKVESVVRECTLATLVVDSEEFWENMQPLELGDEIPSVGETVSVYGYENDAVTITEVTVTSLEPREYYHGTAQLLAVQDMSWYNSGPVVIGNKIVGFYPGVDEIIPTSVIKQFLNCPEDAQHIGGFGSLDICHQTMEDAQLRRHFKMSPDMTGVLITKIDPLSNARKVLKEHDLTCN</sequence>
<dbReference type="Gene3D" id="2.40.10.120">
    <property type="match status" value="1"/>
</dbReference>
<dbReference type="GO" id="GO:0004252">
    <property type="term" value="F:serine-type endopeptidase activity"/>
    <property type="evidence" value="ECO:0007669"/>
    <property type="project" value="TreeGrafter"/>
</dbReference>
<dbReference type="PANTHER" id="PTHR45980">
    <property type="match status" value="1"/>
</dbReference>
<dbReference type="AlphaFoldDB" id="A0A6D2I5W2"/>
<evidence type="ECO:0000313" key="2">
    <source>
        <dbReference type="Proteomes" id="UP000467841"/>
    </source>
</evidence>
<organism evidence="1 2">
    <name type="scientific">Microthlaspi erraticum</name>
    <dbReference type="NCBI Taxonomy" id="1685480"/>
    <lineage>
        <taxon>Eukaryota</taxon>
        <taxon>Viridiplantae</taxon>
        <taxon>Streptophyta</taxon>
        <taxon>Embryophyta</taxon>
        <taxon>Tracheophyta</taxon>
        <taxon>Spermatophyta</taxon>
        <taxon>Magnoliopsida</taxon>
        <taxon>eudicotyledons</taxon>
        <taxon>Gunneridae</taxon>
        <taxon>Pentapetalae</taxon>
        <taxon>rosids</taxon>
        <taxon>malvids</taxon>
        <taxon>Brassicales</taxon>
        <taxon>Brassicaceae</taxon>
        <taxon>Coluteocarpeae</taxon>
        <taxon>Microthlaspi</taxon>
    </lineage>
</organism>
<dbReference type="OrthoDB" id="4217619at2759"/>
<accession>A0A6D2I5W2</accession>
<dbReference type="SUPFAM" id="SSF50494">
    <property type="entry name" value="Trypsin-like serine proteases"/>
    <property type="match status" value="1"/>
</dbReference>
<reference evidence="1" key="1">
    <citation type="submission" date="2020-01" db="EMBL/GenBank/DDBJ databases">
        <authorList>
            <person name="Mishra B."/>
        </authorList>
    </citation>
    <scope>NUCLEOTIDE SEQUENCE [LARGE SCALE GENOMIC DNA]</scope>
</reference>
<gene>
    <name evidence="1" type="ORF">MERR_LOCUS10706</name>
</gene>
<dbReference type="PANTHER" id="PTHR45980:SF9">
    <property type="entry name" value="PROTEASE DO-LIKE 10, MITOCHONDRIAL-RELATED"/>
    <property type="match status" value="1"/>
</dbReference>
<dbReference type="InterPro" id="IPR009003">
    <property type="entry name" value="Peptidase_S1_PA"/>
</dbReference>
<keyword evidence="2" id="KW-1185">Reference proteome</keyword>
<proteinExistence type="predicted"/>
<evidence type="ECO:0008006" key="3">
    <source>
        <dbReference type="Google" id="ProtNLM"/>
    </source>
</evidence>
<protein>
    <recommendedName>
        <fullName evidence="3">Peptidase S1 domain-containing protein</fullName>
    </recommendedName>
</protein>
<evidence type="ECO:0000313" key="1">
    <source>
        <dbReference type="EMBL" id="CAA7023471.1"/>
    </source>
</evidence>
<comment type="caution">
    <text evidence="1">The sequence shown here is derived from an EMBL/GenBank/DDBJ whole genome shotgun (WGS) entry which is preliminary data.</text>
</comment>